<dbReference type="GO" id="GO:0004715">
    <property type="term" value="F:non-membrane spanning protein tyrosine kinase activity"/>
    <property type="evidence" value="ECO:0007669"/>
    <property type="project" value="UniProtKB-EC"/>
</dbReference>
<dbReference type="InterPro" id="IPR000980">
    <property type="entry name" value="SH2"/>
</dbReference>
<dbReference type="InterPro" id="IPR020635">
    <property type="entry name" value="Tyr_kinase_cat_dom"/>
</dbReference>
<dbReference type="Proteomes" id="UP000218231">
    <property type="component" value="Unassembled WGS sequence"/>
</dbReference>
<dbReference type="EMBL" id="LIAE01006491">
    <property type="protein sequence ID" value="PAV88816.1"/>
    <property type="molecule type" value="Genomic_DNA"/>
</dbReference>
<evidence type="ECO:0000256" key="8">
    <source>
        <dbReference type="RuleBase" id="RU362096"/>
    </source>
</evidence>
<comment type="similarity">
    <text evidence="8">Belongs to the protein kinase superfamily. Tyr protein kinase family.</text>
</comment>
<dbReference type="SMART" id="SM00252">
    <property type="entry name" value="SH2"/>
    <property type="match status" value="1"/>
</dbReference>
<evidence type="ECO:0000256" key="2">
    <source>
        <dbReference type="ARBA" id="ARBA00022741"/>
    </source>
</evidence>
<dbReference type="SMART" id="SM00219">
    <property type="entry name" value="TyrKc"/>
    <property type="match status" value="1"/>
</dbReference>
<dbReference type="Gene3D" id="1.10.510.10">
    <property type="entry name" value="Transferase(Phosphotransferase) domain 1"/>
    <property type="match status" value="1"/>
</dbReference>
<evidence type="ECO:0000256" key="3">
    <source>
        <dbReference type="ARBA" id="ARBA00022777"/>
    </source>
</evidence>
<dbReference type="Gene3D" id="3.30.200.20">
    <property type="entry name" value="Phosphorylase Kinase, domain 1"/>
    <property type="match status" value="1"/>
</dbReference>
<evidence type="ECO:0000313" key="12">
    <source>
        <dbReference type="EMBL" id="PAV88816.1"/>
    </source>
</evidence>
<accession>A0A2A2LRD0</accession>
<dbReference type="SUPFAM" id="SSF56112">
    <property type="entry name" value="Protein kinase-like (PK-like)"/>
    <property type="match status" value="1"/>
</dbReference>
<gene>
    <name evidence="12" type="ORF">WR25_12072</name>
</gene>
<proteinExistence type="inferred from homology"/>
<dbReference type="Pfam" id="PF07714">
    <property type="entry name" value="PK_Tyr_Ser-Thr"/>
    <property type="match status" value="1"/>
</dbReference>
<dbReference type="EC" id="2.7.10.2" evidence="8"/>
<keyword evidence="2 8" id="KW-0547">Nucleotide-binding</keyword>
<dbReference type="SUPFAM" id="SSF55550">
    <property type="entry name" value="SH2 domain"/>
    <property type="match status" value="1"/>
</dbReference>
<evidence type="ECO:0000313" key="13">
    <source>
        <dbReference type="Proteomes" id="UP000218231"/>
    </source>
</evidence>
<evidence type="ECO:0000256" key="5">
    <source>
        <dbReference type="ARBA" id="ARBA00023137"/>
    </source>
</evidence>
<sequence length="473" mass="54030">MDDKLKAAVDSVAQQYYFHGFLSREDAPFLLYRSGDYILRVAQTLEKAPNGTLLKNYYLLLSVFAAPKGTPSTLPLENRKQFVRHLVINTDNGYSLCKDKTFQSMEQLIQHYFRNAINLNDNVIHQIEENDNVVNDAKSQQLTVTDKIREQQQPSVKKVGHVTLVRGISLANWEIHHKQLDVGDQIRIEVGTSVHKGVWNKKDGKKVDVLLRSMEDDCTNSERVKDLLQERRFMKKHDINCPVILKIKGICVTRQPSFQVCEAFMGVPLNEYMRDHHAEMTNEERCAIIFCISHALYFLHKKDIIHRDIAAANVLYQKGGLSKLTSLGLSRSVKGTGVYNMKKSRAMAVRWMAPENINTLVFSKASDVYSFGVFVFEVFTGHEPYLNRSMPEAKKAIINGEIPKFPIDVPRKLARMIEKHCWTKAPKERADMEDIAANLQEYSGLELNIFAKKEDSSDPKEQKVQLVSKTGKN</sequence>
<dbReference type="PRINTS" id="PR00109">
    <property type="entry name" value="TYRKINASE"/>
</dbReference>
<evidence type="ECO:0000256" key="6">
    <source>
        <dbReference type="ARBA" id="ARBA00051245"/>
    </source>
</evidence>
<comment type="catalytic activity">
    <reaction evidence="6 8">
        <text>L-tyrosyl-[protein] + ATP = O-phospho-L-tyrosyl-[protein] + ADP + H(+)</text>
        <dbReference type="Rhea" id="RHEA:10596"/>
        <dbReference type="Rhea" id="RHEA-COMP:10136"/>
        <dbReference type="Rhea" id="RHEA-COMP:20101"/>
        <dbReference type="ChEBI" id="CHEBI:15378"/>
        <dbReference type="ChEBI" id="CHEBI:30616"/>
        <dbReference type="ChEBI" id="CHEBI:46858"/>
        <dbReference type="ChEBI" id="CHEBI:61978"/>
        <dbReference type="ChEBI" id="CHEBI:456216"/>
        <dbReference type="EC" id="2.7.10.2"/>
    </reaction>
</comment>
<evidence type="ECO:0000256" key="1">
    <source>
        <dbReference type="ARBA" id="ARBA00022679"/>
    </source>
</evidence>
<evidence type="ECO:0000259" key="10">
    <source>
        <dbReference type="PROSITE" id="PS50001"/>
    </source>
</evidence>
<dbReference type="PROSITE" id="PS00109">
    <property type="entry name" value="PROTEIN_KINASE_TYR"/>
    <property type="match status" value="1"/>
</dbReference>
<dbReference type="Gene3D" id="3.30.505.10">
    <property type="entry name" value="SH2 domain"/>
    <property type="match status" value="1"/>
</dbReference>
<dbReference type="InterPro" id="IPR036860">
    <property type="entry name" value="SH2_dom_sf"/>
</dbReference>
<keyword evidence="5 8" id="KW-0829">Tyrosine-protein kinase</keyword>
<keyword evidence="7" id="KW-0727">SH2 domain</keyword>
<dbReference type="InterPro" id="IPR000719">
    <property type="entry name" value="Prot_kinase_dom"/>
</dbReference>
<organism evidence="12 13">
    <name type="scientific">Diploscapter pachys</name>
    <dbReference type="NCBI Taxonomy" id="2018661"/>
    <lineage>
        <taxon>Eukaryota</taxon>
        <taxon>Metazoa</taxon>
        <taxon>Ecdysozoa</taxon>
        <taxon>Nematoda</taxon>
        <taxon>Chromadorea</taxon>
        <taxon>Rhabditida</taxon>
        <taxon>Rhabditina</taxon>
        <taxon>Rhabditomorpha</taxon>
        <taxon>Rhabditoidea</taxon>
        <taxon>Rhabditidae</taxon>
        <taxon>Diploscapter</taxon>
    </lineage>
</organism>
<keyword evidence="4 8" id="KW-0067">ATP-binding</keyword>
<feature type="compositionally biased region" description="Basic and acidic residues" evidence="9">
    <location>
        <begin position="453"/>
        <end position="463"/>
    </location>
</feature>
<dbReference type="PANTHER" id="PTHR24418">
    <property type="entry name" value="TYROSINE-PROTEIN KINASE"/>
    <property type="match status" value="1"/>
</dbReference>
<reference evidence="12 13" key="1">
    <citation type="journal article" date="2017" name="Curr. Biol.">
        <title>Genome architecture and evolution of a unichromosomal asexual nematode.</title>
        <authorList>
            <person name="Fradin H."/>
            <person name="Zegar C."/>
            <person name="Gutwein M."/>
            <person name="Lucas J."/>
            <person name="Kovtun M."/>
            <person name="Corcoran D."/>
            <person name="Baugh L.R."/>
            <person name="Kiontke K."/>
            <person name="Gunsalus K."/>
            <person name="Fitch D.H."/>
            <person name="Piano F."/>
        </authorList>
    </citation>
    <scope>NUCLEOTIDE SEQUENCE [LARGE SCALE GENOMIC DNA]</scope>
    <source>
        <strain evidence="12">PF1309</strain>
    </source>
</reference>
<dbReference type="InterPro" id="IPR001245">
    <property type="entry name" value="Ser-Thr/Tyr_kinase_cat_dom"/>
</dbReference>
<dbReference type="PROSITE" id="PS50011">
    <property type="entry name" value="PROTEIN_KINASE_DOM"/>
    <property type="match status" value="1"/>
</dbReference>
<evidence type="ECO:0000256" key="4">
    <source>
        <dbReference type="ARBA" id="ARBA00022840"/>
    </source>
</evidence>
<feature type="domain" description="Protein kinase" evidence="11">
    <location>
        <begin position="184"/>
        <end position="443"/>
    </location>
</feature>
<dbReference type="InterPro" id="IPR008266">
    <property type="entry name" value="Tyr_kinase_AS"/>
</dbReference>
<evidence type="ECO:0000256" key="7">
    <source>
        <dbReference type="PROSITE-ProRule" id="PRU00191"/>
    </source>
</evidence>
<feature type="region of interest" description="Disordered" evidence="9">
    <location>
        <begin position="453"/>
        <end position="473"/>
    </location>
</feature>
<evidence type="ECO:0000259" key="11">
    <source>
        <dbReference type="PROSITE" id="PS50011"/>
    </source>
</evidence>
<dbReference type="PROSITE" id="PS50001">
    <property type="entry name" value="SH2"/>
    <property type="match status" value="1"/>
</dbReference>
<dbReference type="GO" id="GO:0005524">
    <property type="term" value="F:ATP binding"/>
    <property type="evidence" value="ECO:0007669"/>
    <property type="project" value="UniProtKB-KW"/>
</dbReference>
<dbReference type="OrthoDB" id="5856666at2759"/>
<dbReference type="AlphaFoldDB" id="A0A2A2LRD0"/>
<dbReference type="InterPro" id="IPR011009">
    <property type="entry name" value="Kinase-like_dom_sf"/>
</dbReference>
<feature type="domain" description="SH2" evidence="10">
    <location>
        <begin position="17"/>
        <end position="127"/>
    </location>
</feature>
<evidence type="ECO:0000256" key="9">
    <source>
        <dbReference type="SAM" id="MobiDB-lite"/>
    </source>
</evidence>
<keyword evidence="3 8" id="KW-0418">Kinase</keyword>
<name>A0A2A2LRD0_9BILA</name>
<dbReference type="InterPro" id="IPR050198">
    <property type="entry name" value="Non-receptor_tyrosine_kinases"/>
</dbReference>
<keyword evidence="1 8" id="KW-0808">Transferase</keyword>
<dbReference type="STRING" id="2018661.A0A2A2LRD0"/>
<protein>
    <recommendedName>
        <fullName evidence="8">Tyrosine-protein kinase</fullName>
        <ecNumber evidence="8">2.7.10.2</ecNumber>
    </recommendedName>
</protein>
<comment type="caution">
    <text evidence="12">The sequence shown here is derived from an EMBL/GenBank/DDBJ whole genome shotgun (WGS) entry which is preliminary data.</text>
</comment>
<keyword evidence="13" id="KW-1185">Reference proteome</keyword>